<organism evidence="1 2">
    <name type="scientific">Cereibacter sphaeroides</name>
    <name type="common">Rhodobacter sphaeroides</name>
    <dbReference type="NCBI Taxonomy" id="1063"/>
    <lineage>
        <taxon>Bacteria</taxon>
        <taxon>Pseudomonadati</taxon>
        <taxon>Pseudomonadota</taxon>
        <taxon>Alphaproteobacteria</taxon>
        <taxon>Rhodobacterales</taxon>
        <taxon>Paracoccaceae</taxon>
        <taxon>Cereibacter</taxon>
    </lineage>
</organism>
<gene>
    <name evidence="1" type="ORF">D1114_14635</name>
</gene>
<dbReference type="AlphaFoldDB" id="A0AAX1UIM1"/>
<protein>
    <submittedName>
        <fullName evidence="1">Uncharacterized protein</fullName>
    </submittedName>
</protein>
<reference evidence="1 2" key="1">
    <citation type="submission" date="2018-08" db="EMBL/GenBank/DDBJ databases">
        <title>Draft genome sequence of Rhodobacter sphaeroides FY.</title>
        <authorList>
            <person name="Rayyan A."/>
            <person name="Meyer T.E."/>
            <person name="Kyndt J.A."/>
        </authorList>
    </citation>
    <scope>NUCLEOTIDE SEQUENCE [LARGE SCALE GENOMIC DNA]</scope>
    <source>
        <strain evidence="1 2">FY</strain>
    </source>
</reference>
<comment type="caution">
    <text evidence="1">The sequence shown here is derived from an EMBL/GenBank/DDBJ whole genome shotgun (WGS) entry which is preliminary data.</text>
</comment>
<dbReference type="Proteomes" id="UP000266305">
    <property type="component" value="Unassembled WGS sequence"/>
</dbReference>
<proteinExistence type="predicted"/>
<evidence type="ECO:0000313" key="2">
    <source>
        <dbReference type="Proteomes" id="UP000266305"/>
    </source>
</evidence>
<sequence>MPLQPDPIGNLHISFETNPAGAGIGVRRQDASRHGRPWLRLVWDGGKRIAPLPDTAGPSRLRDGPAAIRLIATEGGPPGPSSMAETGLSGLTALLLADLAPAAVSVPLIAADCDAVDLLHRLRGLGYAGRVIVRCPPLPAPDLVERELSRHAAGLAINLVAGD</sequence>
<accession>A0AAX1UIM1</accession>
<name>A0AAX1UIM1_CERSP</name>
<evidence type="ECO:0000313" key="1">
    <source>
        <dbReference type="EMBL" id="RHZ93431.1"/>
    </source>
</evidence>
<dbReference type="EMBL" id="QWGP01000017">
    <property type="protein sequence ID" value="RHZ93431.1"/>
    <property type="molecule type" value="Genomic_DNA"/>
</dbReference>